<dbReference type="AlphaFoldDB" id="A0A4S9KW20"/>
<comment type="caution">
    <text evidence="1">The sequence shown here is derived from an EMBL/GenBank/DDBJ whole genome shotgun (WGS) entry which is preliminary data.</text>
</comment>
<dbReference type="EMBL" id="QZBD01000289">
    <property type="protein sequence ID" value="THY20737.1"/>
    <property type="molecule type" value="Genomic_DNA"/>
</dbReference>
<accession>A0A4S9KW20</accession>
<proteinExistence type="predicted"/>
<gene>
    <name evidence="1" type="ORF">D6D01_06640</name>
</gene>
<evidence type="ECO:0000313" key="2">
    <source>
        <dbReference type="Proteomes" id="UP000306584"/>
    </source>
</evidence>
<sequence>MVGNIRDLVDETIDQALQLAKGSSGYYLQSLIEEDLLEGTNFRKELNDEIAYKVTREDERTLVNNLREVKHTITEALAAKVKDKIDEDLAAPLRAWASK</sequence>
<reference evidence="1 2" key="1">
    <citation type="submission" date="2018-10" db="EMBL/GenBank/DDBJ databases">
        <title>Fifty Aureobasidium pullulans genomes reveal a recombining polyextremotolerant generalist.</title>
        <authorList>
            <person name="Gostincar C."/>
            <person name="Turk M."/>
            <person name="Zajc J."/>
            <person name="Gunde-Cimerman N."/>
        </authorList>
    </citation>
    <scope>NUCLEOTIDE SEQUENCE [LARGE SCALE GENOMIC DNA]</scope>
    <source>
        <strain evidence="1 2">EXF-6604</strain>
    </source>
</reference>
<evidence type="ECO:0000313" key="1">
    <source>
        <dbReference type="EMBL" id="THY20737.1"/>
    </source>
</evidence>
<protein>
    <submittedName>
        <fullName evidence="1">Uncharacterized protein</fullName>
    </submittedName>
</protein>
<name>A0A4S9KW20_AURPU</name>
<dbReference type="Proteomes" id="UP000306584">
    <property type="component" value="Unassembled WGS sequence"/>
</dbReference>
<organism evidence="1 2">
    <name type="scientific">Aureobasidium pullulans</name>
    <name type="common">Black yeast</name>
    <name type="synonym">Pullularia pullulans</name>
    <dbReference type="NCBI Taxonomy" id="5580"/>
    <lineage>
        <taxon>Eukaryota</taxon>
        <taxon>Fungi</taxon>
        <taxon>Dikarya</taxon>
        <taxon>Ascomycota</taxon>
        <taxon>Pezizomycotina</taxon>
        <taxon>Dothideomycetes</taxon>
        <taxon>Dothideomycetidae</taxon>
        <taxon>Dothideales</taxon>
        <taxon>Saccotheciaceae</taxon>
        <taxon>Aureobasidium</taxon>
    </lineage>
</organism>